<keyword evidence="1" id="KW-1133">Transmembrane helix</keyword>
<dbReference type="AlphaFoldDB" id="A0A0M7I420"/>
<organism evidence="2 3">
    <name type="scientific">Bordetella pseudohinzii</name>
    <dbReference type="NCBI Taxonomy" id="1331258"/>
    <lineage>
        <taxon>Bacteria</taxon>
        <taxon>Pseudomonadati</taxon>
        <taxon>Pseudomonadota</taxon>
        <taxon>Betaproteobacteria</taxon>
        <taxon>Burkholderiales</taxon>
        <taxon>Alcaligenaceae</taxon>
        <taxon>Bordetella</taxon>
    </lineage>
</organism>
<dbReference type="EMBL" id="CYTV01000021">
    <property type="protein sequence ID" value="CUJ18363.1"/>
    <property type="molecule type" value="Genomic_DNA"/>
</dbReference>
<evidence type="ECO:0000313" key="3">
    <source>
        <dbReference type="Proteomes" id="UP000053096"/>
    </source>
</evidence>
<keyword evidence="1" id="KW-0812">Transmembrane</keyword>
<proteinExistence type="predicted"/>
<reference evidence="2 3" key="1">
    <citation type="submission" date="2015-09" db="EMBL/GenBank/DDBJ databases">
        <authorList>
            <person name="Jackson K.R."/>
            <person name="Lunt B.L."/>
            <person name="Fisher J.N.B."/>
            <person name="Gardner A.V."/>
            <person name="Bailey M.E."/>
            <person name="Deus L.M."/>
            <person name="Earl A.S."/>
            <person name="Gibby P.D."/>
            <person name="Hartmann K.A."/>
            <person name="Liu J.E."/>
            <person name="Manci A.M."/>
            <person name="Nielsen D.A."/>
            <person name="Solomon M.B."/>
            <person name="Breakwell D.P."/>
            <person name="Burnett S.H."/>
            <person name="Grose J.H."/>
        </authorList>
    </citation>
    <scope>NUCLEOTIDE SEQUENCE [LARGE SCALE GENOMIC DNA]</scope>
    <source>
        <strain evidence="2 3">2789STDY5608636</strain>
    </source>
</reference>
<evidence type="ECO:0000313" key="2">
    <source>
        <dbReference type="EMBL" id="CUJ18363.1"/>
    </source>
</evidence>
<name>A0A0M7I420_9BORD</name>
<keyword evidence="1" id="KW-0472">Membrane</keyword>
<dbReference type="Proteomes" id="UP000053096">
    <property type="component" value="Unassembled WGS sequence"/>
</dbReference>
<feature type="transmembrane region" description="Helical" evidence="1">
    <location>
        <begin position="335"/>
        <end position="354"/>
    </location>
</feature>
<accession>A0A0M7I420</accession>
<evidence type="ECO:0000256" key="1">
    <source>
        <dbReference type="SAM" id="Phobius"/>
    </source>
</evidence>
<sequence length="422" mass="43333">MRLRLTRFAAASARLVVAVAQQAQLHHQRGHQRGIELFPAAAAQRTGQHQITEPGADQPADRDAHGLEHAAHFAVAAFLQRDAVPAVAAIAPEIIEGTESGLAIIQVDALDQRLALRLVHLAQHAHGVFALGAVAGVHDAVGHIARGRENQQALGIQVQAAHRQPFAGAQLGQAGEHAGAAAGIIMADDFAGRLVIQDHARRLLGVGARDGLAIDADLVIGRHALPDMGRLAVDGHTARHDELFHLAPRTDARVGQHLVQLGHDGFAVQVLAQALFAARRLVQIGQGLIGLAFRLAGIVARTDGLGGRLIGGFAGILGFFARGVGAAAAKRRAQLAAAAAAAALAFGGGAGGLVGRRRLINGGIVVLHRCRCIGCHWDSSGFQTGSDLPGASPLLSWSWGRCGTSGTSGVAGCGGGTISGSG</sequence>
<gene>
    <name evidence="2" type="ORF">ERS370011_04170</name>
</gene>
<protein>
    <submittedName>
        <fullName evidence="2">Uncharacterized protein</fullName>
    </submittedName>
</protein>
<feature type="transmembrane region" description="Helical" evidence="1">
    <location>
        <begin position="309"/>
        <end position="329"/>
    </location>
</feature>